<accession>A0ABT1VT96</accession>
<feature type="transmembrane region" description="Helical" evidence="2">
    <location>
        <begin position="45"/>
        <end position="68"/>
    </location>
</feature>
<proteinExistence type="predicted"/>
<keyword evidence="2" id="KW-0472">Membrane</keyword>
<protein>
    <recommendedName>
        <fullName evidence="5">Glycosyltransferase RgtA/B/C/D-like domain-containing protein</fullName>
    </recommendedName>
</protein>
<evidence type="ECO:0000313" key="3">
    <source>
        <dbReference type="EMBL" id="MCQ8239566.1"/>
    </source>
</evidence>
<feature type="transmembrane region" description="Helical" evidence="2">
    <location>
        <begin position="282"/>
        <end position="308"/>
    </location>
</feature>
<feature type="transmembrane region" description="Helical" evidence="2">
    <location>
        <begin position="209"/>
        <end position="237"/>
    </location>
</feature>
<name>A0ABT1VT96_9PROT</name>
<feature type="transmembrane region" description="Helical" evidence="2">
    <location>
        <begin position="154"/>
        <end position="174"/>
    </location>
</feature>
<feature type="transmembrane region" description="Helical" evidence="2">
    <location>
        <begin position="347"/>
        <end position="367"/>
    </location>
</feature>
<comment type="caution">
    <text evidence="3">The sequence shown here is derived from an EMBL/GenBank/DDBJ whole genome shotgun (WGS) entry which is preliminary data.</text>
</comment>
<feature type="transmembrane region" description="Helical" evidence="2">
    <location>
        <begin position="243"/>
        <end position="270"/>
    </location>
</feature>
<gene>
    <name evidence="3" type="ORF">NFI88_01760</name>
</gene>
<evidence type="ECO:0000313" key="4">
    <source>
        <dbReference type="Proteomes" id="UP001524547"/>
    </source>
</evidence>
<organism evidence="3 4">
    <name type="scientific">Rhizosaccharibacter radicis</name>
    <dbReference type="NCBI Taxonomy" id="2782605"/>
    <lineage>
        <taxon>Bacteria</taxon>
        <taxon>Pseudomonadati</taxon>
        <taxon>Pseudomonadota</taxon>
        <taxon>Alphaproteobacteria</taxon>
        <taxon>Acetobacterales</taxon>
        <taxon>Acetobacteraceae</taxon>
        <taxon>Rhizosaccharibacter</taxon>
    </lineage>
</organism>
<dbReference type="RefSeq" id="WP_422918301.1">
    <property type="nucleotide sequence ID" value="NZ_JAMZEJ010000001.1"/>
</dbReference>
<feature type="transmembrane region" description="Helical" evidence="2">
    <location>
        <begin position="314"/>
        <end position="335"/>
    </location>
</feature>
<keyword evidence="2" id="KW-1133">Transmembrane helix</keyword>
<feature type="region of interest" description="Disordered" evidence="1">
    <location>
        <begin position="1"/>
        <end position="33"/>
    </location>
</feature>
<reference evidence="3 4" key="1">
    <citation type="submission" date="2022-06" db="EMBL/GenBank/DDBJ databases">
        <title>Rhizosaccharibacter gen. nov. sp. nov. KSS12, endophytic bacteria isolated from sugarcane.</title>
        <authorList>
            <person name="Pitiwittayakul N."/>
        </authorList>
    </citation>
    <scope>NUCLEOTIDE SEQUENCE [LARGE SCALE GENOMIC DNA]</scope>
    <source>
        <strain evidence="3 4">KSS12</strain>
    </source>
</reference>
<feature type="transmembrane region" description="Helical" evidence="2">
    <location>
        <begin position="80"/>
        <end position="104"/>
    </location>
</feature>
<keyword evidence="4" id="KW-1185">Reference proteome</keyword>
<evidence type="ECO:0008006" key="5">
    <source>
        <dbReference type="Google" id="ProtNLM"/>
    </source>
</evidence>
<dbReference type="Proteomes" id="UP001524547">
    <property type="component" value="Unassembled WGS sequence"/>
</dbReference>
<sequence>MAPDDDASPDKLPDAQAEMKLMPDEQPDDLPRPFGLSSGTDWSRIIATIVCGLLMAITALTPIIGMFLHVSRDYGEGWNAYWALAAVSGKALYSADHVFITNNYPPLSFYLNGYLGALIGDQIIAGRLVALSATIGVAILIGHIVRRCGSTASWAWLSALVFLVYDLFFFRLYVAVNNPQWLAQAVMLTSVLPLLRVEPAALGWRRLAASTALMVIAGLIKHNQFALPMAVMLWLLIFNRRALAIWIALGVALASFACLLLLACYGPVIFTEIIGFRRTISVSTFLLALKLAGSLIPLMIVGIVAAVWDRKHPATVLFGLFAGLGVVLGLGQRFGNGVNVNAQFDGLIGLMILCGMFLGRGAAGVLAKPFPQTVRPLMLLAILIPPLITTPKHIKHAIADMQALPGDVAAWARMISVVHNSPDPVLCEYLAVCYWAGKPEILDFFAYGERLRTGTDPKALKALIATRKFSMIVVERDKRSLEGGGRLPAPFPALIGANYELDRAGPDKMDVMIRRNAASK</sequence>
<evidence type="ECO:0000256" key="2">
    <source>
        <dbReference type="SAM" id="Phobius"/>
    </source>
</evidence>
<keyword evidence="2" id="KW-0812">Transmembrane</keyword>
<evidence type="ECO:0000256" key="1">
    <source>
        <dbReference type="SAM" id="MobiDB-lite"/>
    </source>
</evidence>
<dbReference type="EMBL" id="JAMZEJ010000001">
    <property type="protein sequence ID" value="MCQ8239566.1"/>
    <property type="molecule type" value="Genomic_DNA"/>
</dbReference>
<feature type="transmembrane region" description="Helical" evidence="2">
    <location>
        <begin position="124"/>
        <end position="142"/>
    </location>
</feature>